<dbReference type="InterPro" id="IPR032801">
    <property type="entry name" value="PXL2A/B/C"/>
</dbReference>
<evidence type="ECO:0008006" key="3">
    <source>
        <dbReference type="Google" id="ProtNLM"/>
    </source>
</evidence>
<reference evidence="1" key="1">
    <citation type="submission" date="2016-04" db="EMBL/GenBank/DDBJ databases">
        <authorList>
            <person name="Nguyen H.D."/>
            <person name="Samba Siva P."/>
            <person name="Cullis J."/>
            <person name="Levesque C.A."/>
            <person name="Hambleton S."/>
        </authorList>
    </citation>
    <scope>NUCLEOTIDE SEQUENCE</scope>
    <source>
        <strain evidence="1">DAOMC 236416</strain>
    </source>
</reference>
<evidence type="ECO:0000313" key="1">
    <source>
        <dbReference type="EMBL" id="KAE8259567.1"/>
    </source>
</evidence>
<proteinExistence type="predicted"/>
<dbReference type="AlphaFoldDB" id="A0A177TGW7"/>
<reference evidence="1" key="2">
    <citation type="journal article" date="2019" name="IMA Fungus">
        <title>Genome sequencing and comparison of five Tilletia species to identify candidate genes for the detection of regulated species infecting wheat.</title>
        <authorList>
            <person name="Nguyen H.D.T."/>
            <person name="Sultana T."/>
            <person name="Kesanakurti P."/>
            <person name="Hambleton S."/>
        </authorList>
    </citation>
    <scope>NUCLEOTIDE SEQUENCE</scope>
    <source>
        <strain evidence="1">DAOMC 236416</strain>
    </source>
</reference>
<dbReference type="Proteomes" id="UP000077521">
    <property type="component" value="Unassembled WGS sequence"/>
</dbReference>
<gene>
    <name evidence="1" type="ORF">A4X13_0g922</name>
</gene>
<protein>
    <recommendedName>
        <fullName evidence="3">Thioredoxin domain-containing protein</fullName>
    </recommendedName>
</protein>
<evidence type="ECO:0000313" key="2">
    <source>
        <dbReference type="Proteomes" id="UP000077521"/>
    </source>
</evidence>
<dbReference type="EMBL" id="LWDF02000032">
    <property type="protein sequence ID" value="KAE8259567.1"/>
    <property type="molecule type" value="Genomic_DNA"/>
</dbReference>
<dbReference type="InterPro" id="IPR036249">
    <property type="entry name" value="Thioredoxin-like_sf"/>
</dbReference>
<name>A0A177TGW7_9BASI</name>
<dbReference type="PANTHER" id="PTHR28630">
    <property type="match status" value="1"/>
</dbReference>
<dbReference type="CDD" id="cd02970">
    <property type="entry name" value="PRX_like2"/>
    <property type="match status" value="1"/>
</dbReference>
<keyword evidence="2" id="KW-1185">Reference proteome</keyword>
<dbReference type="PANTHER" id="PTHR28630:SF3">
    <property type="entry name" value="PEROXIREDOXIN-LIKE 2C"/>
    <property type="match status" value="1"/>
</dbReference>
<comment type="caution">
    <text evidence="1">The sequence shown here is derived from an EMBL/GenBank/DDBJ whole genome shotgun (WGS) entry which is preliminary data.</text>
</comment>
<accession>A0A177TGW7</accession>
<dbReference type="SUPFAM" id="SSF52833">
    <property type="entry name" value="Thioredoxin-like"/>
    <property type="match status" value="1"/>
</dbReference>
<organism evidence="1 2">
    <name type="scientific">Tilletia indica</name>
    <dbReference type="NCBI Taxonomy" id="43049"/>
    <lineage>
        <taxon>Eukaryota</taxon>
        <taxon>Fungi</taxon>
        <taxon>Dikarya</taxon>
        <taxon>Basidiomycota</taxon>
        <taxon>Ustilaginomycotina</taxon>
        <taxon>Exobasidiomycetes</taxon>
        <taxon>Tilletiales</taxon>
        <taxon>Tilletiaceae</taxon>
        <taxon>Tilletia</taxon>
    </lineage>
</organism>
<dbReference type="Pfam" id="PF13911">
    <property type="entry name" value="AhpC-TSA_2"/>
    <property type="match status" value="1"/>
</dbReference>
<sequence length="206" mass="22412">MGAQEKSHMEPNHIPTEAELHQADAATLYGADGKPVTFGSIRRPGNASSSRGFTLIFVRHWHCGLCMGYVSALSEEPALANERVVIIGHGAPEGIERYREMSEARSTIEIYADPKKELFRALGVTRTSLDMGSTKPAYQKGSMLSMIFGGVRESLGSGMLAFKGGDIAQLGADFIFNENGEVTFAHRMVNSRDHTEVPDLVRAIQA</sequence>
<dbReference type="Gene3D" id="3.40.30.10">
    <property type="entry name" value="Glutaredoxin"/>
    <property type="match status" value="1"/>
</dbReference>